<dbReference type="InterPro" id="IPR013103">
    <property type="entry name" value="RVT_2"/>
</dbReference>
<evidence type="ECO:0000313" key="3">
    <source>
        <dbReference type="Proteomes" id="UP000824469"/>
    </source>
</evidence>
<evidence type="ECO:0000313" key="2">
    <source>
        <dbReference type="EMBL" id="KAH9288862.1"/>
    </source>
</evidence>
<feature type="non-terminal residue" evidence="2">
    <location>
        <position position="71"/>
    </location>
</feature>
<dbReference type="AlphaFoldDB" id="A0AA38C2Z0"/>
<reference evidence="2 3" key="1">
    <citation type="journal article" date="2021" name="Nat. Plants">
        <title>The Taxus genome provides insights into paclitaxel biosynthesis.</title>
        <authorList>
            <person name="Xiong X."/>
            <person name="Gou J."/>
            <person name="Liao Q."/>
            <person name="Li Y."/>
            <person name="Zhou Q."/>
            <person name="Bi G."/>
            <person name="Li C."/>
            <person name="Du R."/>
            <person name="Wang X."/>
            <person name="Sun T."/>
            <person name="Guo L."/>
            <person name="Liang H."/>
            <person name="Lu P."/>
            <person name="Wu Y."/>
            <person name="Zhang Z."/>
            <person name="Ro D.K."/>
            <person name="Shang Y."/>
            <person name="Huang S."/>
            <person name="Yan J."/>
        </authorList>
    </citation>
    <scope>NUCLEOTIDE SEQUENCE [LARGE SCALE GENOMIC DNA]</scope>
    <source>
        <strain evidence="2">Ta-2019</strain>
    </source>
</reference>
<proteinExistence type="predicted"/>
<dbReference type="EMBL" id="JAHRHJ020003813">
    <property type="protein sequence ID" value="KAH9288862.1"/>
    <property type="molecule type" value="Genomic_DNA"/>
</dbReference>
<accession>A0AA38C2Z0</accession>
<feature type="non-terminal residue" evidence="2">
    <location>
        <position position="1"/>
    </location>
</feature>
<gene>
    <name evidence="2" type="ORF">KI387_032979</name>
</gene>
<name>A0AA38C2Z0_TAXCH</name>
<keyword evidence="3" id="KW-1185">Reference proteome</keyword>
<sequence>DMLVTGKNMQEIKVLKQQLGDSFAMKDLGTEKQILAMRINQNRKERKLVLSQEEYIKEVLERFSMQDAKPV</sequence>
<dbReference type="Pfam" id="PF07727">
    <property type="entry name" value="RVT_2"/>
    <property type="match status" value="1"/>
</dbReference>
<evidence type="ECO:0000259" key="1">
    <source>
        <dbReference type="Pfam" id="PF07727"/>
    </source>
</evidence>
<dbReference type="Proteomes" id="UP000824469">
    <property type="component" value="Unassembled WGS sequence"/>
</dbReference>
<feature type="domain" description="Reverse transcriptase Ty1/copia-type" evidence="1">
    <location>
        <begin position="1"/>
        <end position="70"/>
    </location>
</feature>
<organism evidence="2 3">
    <name type="scientific">Taxus chinensis</name>
    <name type="common">Chinese yew</name>
    <name type="synonym">Taxus wallichiana var. chinensis</name>
    <dbReference type="NCBI Taxonomy" id="29808"/>
    <lineage>
        <taxon>Eukaryota</taxon>
        <taxon>Viridiplantae</taxon>
        <taxon>Streptophyta</taxon>
        <taxon>Embryophyta</taxon>
        <taxon>Tracheophyta</taxon>
        <taxon>Spermatophyta</taxon>
        <taxon>Pinopsida</taxon>
        <taxon>Pinidae</taxon>
        <taxon>Conifers II</taxon>
        <taxon>Cupressales</taxon>
        <taxon>Taxaceae</taxon>
        <taxon>Taxus</taxon>
    </lineage>
</organism>
<comment type="caution">
    <text evidence="2">The sequence shown here is derived from an EMBL/GenBank/DDBJ whole genome shotgun (WGS) entry which is preliminary data.</text>
</comment>
<protein>
    <recommendedName>
        <fullName evidence="1">Reverse transcriptase Ty1/copia-type domain-containing protein</fullName>
    </recommendedName>
</protein>